<proteinExistence type="predicted"/>
<dbReference type="EMBL" id="CP034412">
    <property type="protein sequence ID" value="QCY46034.1"/>
    <property type="molecule type" value="Genomic_DNA"/>
</dbReference>
<dbReference type="Proteomes" id="UP000307000">
    <property type="component" value="Chromosome"/>
</dbReference>
<evidence type="ECO:0000313" key="2">
    <source>
        <dbReference type="Proteomes" id="UP000307000"/>
    </source>
</evidence>
<reference evidence="1 2" key="1">
    <citation type="submission" date="2018-12" db="EMBL/GenBank/DDBJ databases">
        <title>Complete Genome Sequence of Glutamicibacter creatinolyticus strain LGCM259,isolated from an abscess of a 12-year-old mare in Italy.</title>
        <authorList>
            <person name="Santos R.G."/>
            <person name="Silva A.L."/>
            <person name="Seyffert N."/>
            <person name="Castro T.L.P."/>
            <person name="Attili A.R."/>
            <person name="Rifici C."/>
            <person name="Mazzullo G."/>
            <person name="Brenig B."/>
            <person name="Venanzi F."/>
            <person name="Azevedo V."/>
        </authorList>
    </citation>
    <scope>NUCLEOTIDE SEQUENCE [LARGE SCALE GENOMIC DNA]</scope>
    <source>
        <strain evidence="1 2">LGCM 259</strain>
    </source>
</reference>
<sequence>MKEQAVYSEPYILVPQTVTDLDDFVANPENYLVSMFQEPERAAEIWRNRLKENPYGSEGFLSLSYYGIDLISGDLWDEVTGIWFELLELVEEFMEKGSAERLFPSQPVPLRLEVKGRSTLFTVNRQTNIVDPDDFIPGILDEAYRYYTWVEENIGTDESQALQSVNSLRHQFLERKHSR</sequence>
<dbReference type="KEGG" id="gcr:GcLGCM259_0251"/>
<gene>
    <name evidence="1" type="ORF">GcLGCM259_0251</name>
</gene>
<evidence type="ECO:0000313" key="1">
    <source>
        <dbReference type="EMBL" id="QCY46034.1"/>
    </source>
</evidence>
<organism evidence="1 2">
    <name type="scientific">Glutamicibacter creatinolyticus</name>
    <dbReference type="NCBI Taxonomy" id="162496"/>
    <lineage>
        <taxon>Bacteria</taxon>
        <taxon>Bacillati</taxon>
        <taxon>Actinomycetota</taxon>
        <taxon>Actinomycetes</taxon>
        <taxon>Micrococcales</taxon>
        <taxon>Micrococcaceae</taxon>
        <taxon>Glutamicibacter</taxon>
    </lineage>
</organism>
<keyword evidence="2" id="KW-1185">Reference proteome</keyword>
<protein>
    <submittedName>
        <fullName evidence="1">Uncharacterized protein</fullName>
    </submittedName>
</protein>
<name>A0A5B7WRZ4_9MICC</name>
<dbReference type="AlphaFoldDB" id="A0A5B7WRZ4"/>
<accession>A0A5B7WRZ4</accession>
<dbReference type="RefSeq" id="WP_138925516.1">
    <property type="nucleotide sequence ID" value="NZ_CP034412.1"/>
</dbReference>